<evidence type="ECO:0000256" key="12">
    <source>
        <dbReference type="RuleBase" id="RU000679"/>
    </source>
</evidence>
<evidence type="ECO:0000256" key="11">
    <source>
        <dbReference type="ARBA" id="ARBA00023303"/>
    </source>
</evidence>
<keyword evidence="4 12" id="KW-0894">Sodium channel</keyword>
<keyword evidence="8 12" id="KW-0406">Ion transport</keyword>
<dbReference type="AlphaFoldDB" id="A0A8J9YJW2"/>
<dbReference type="Proteomes" id="UP000838878">
    <property type="component" value="Chromosome 8"/>
</dbReference>
<keyword evidence="14" id="KW-1185">Reference proteome</keyword>
<keyword evidence="9" id="KW-0472">Membrane</keyword>
<dbReference type="GO" id="GO:0015280">
    <property type="term" value="F:ligand-gated sodium channel activity"/>
    <property type="evidence" value="ECO:0007669"/>
    <property type="project" value="TreeGrafter"/>
</dbReference>
<keyword evidence="7" id="KW-0915">Sodium</keyword>
<evidence type="ECO:0000256" key="1">
    <source>
        <dbReference type="ARBA" id="ARBA00004141"/>
    </source>
</evidence>
<comment type="subcellular location">
    <subcellularLocation>
        <location evidence="1">Membrane</location>
        <topology evidence="1">Multi-pass membrane protein</topology>
    </subcellularLocation>
</comment>
<evidence type="ECO:0000256" key="3">
    <source>
        <dbReference type="ARBA" id="ARBA00022448"/>
    </source>
</evidence>
<dbReference type="PANTHER" id="PTHR11690:SF240">
    <property type="entry name" value="PICKPOCKET 25-RELATED"/>
    <property type="match status" value="1"/>
</dbReference>
<dbReference type="GO" id="GO:0005886">
    <property type="term" value="C:plasma membrane"/>
    <property type="evidence" value="ECO:0007669"/>
    <property type="project" value="TreeGrafter"/>
</dbReference>
<evidence type="ECO:0000256" key="5">
    <source>
        <dbReference type="ARBA" id="ARBA00022692"/>
    </source>
</evidence>
<evidence type="ECO:0000256" key="8">
    <source>
        <dbReference type="ARBA" id="ARBA00023065"/>
    </source>
</evidence>
<protein>
    <submittedName>
        <fullName evidence="13">Uncharacterized protein</fullName>
    </submittedName>
</protein>
<keyword evidence="11 12" id="KW-0407">Ion channel</keyword>
<proteinExistence type="inferred from homology"/>
<reference evidence="13" key="1">
    <citation type="submission" date="2021-12" db="EMBL/GenBank/DDBJ databases">
        <authorList>
            <person name="Martin H S."/>
        </authorList>
    </citation>
    <scope>NUCLEOTIDE SEQUENCE</scope>
</reference>
<evidence type="ECO:0000256" key="9">
    <source>
        <dbReference type="ARBA" id="ARBA00023136"/>
    </source>
</evidence>
<evidence type="ECO:0000256" key="2">
    <source>
        <dbReference type="ARBA" id="ARBA00007193"/>
    </source>
</evidence>
<dbReference type="OrthoDB" id="5874059at2759"/>
<keyword evidence="5 12" id="KW-0812">Transmembrane</keyword>
<evidence type="ECO:0000256" key="10">
    <source>
        <dbReference type="ARBA" id="ARBA00023201"/>
    </source>
</evidence>
<keyword evidence="10 12" id="KW-0739">Sodium transport</keyword>
<evidence type="ECO:0000313" key="13">
    <source>
        <dbReference type="EMBL" id="CAH0730511.1"/>
    </source>
</evidence>
<evidence type="ECO:0000256" key="4">
    <source>
        <dbReference type="ARBA" id="ARBA00022461"/>
    </source>
</evidence>
<dbReference type="InterPro" id="IPR001873">
    <property type="entry name" value="ENaC"/>
</dbReference>
<organism evidence="13 14">
    <name type="scientific">Brenthis ino</name>
    <name type="common">lesser marbled fritillary</name>
    <dbReference type="NCBI Taxonomy" id="405034"/>
    <lineage>
        <taxon>Eukaryota</taxon>
        <taxon>Metazoa</taxon>
        <taxon>Ecdysozoa</taxon>
        <taxon>Arthropoda</taxon>
        <taxon>Hexapoda</taxon>
        <taxon>Insecta</taxon>
        <taxon>Pterygota</taxon>
        <taxon>Neoptera</taxon>
        <taxon>Endopterygota</taxon>
        <taxon>Lepidoptera</taxon>
        <taxon>Glossata</taxon>
        <taxon>Ditrysia</taxon>
        <taxon>Papilionoidea</taxon>
        <taxon>Nymphalidae</taxon>
        <taxon>Heliconiinae</taxon>
        <taxon>Argynnini</taxon>
        <taxon>Brenthis</taxon>
    </lineage>
</organism>
<dbReference type="EMBL" id="OV170228">
    <property type="protein sequence ID" value="CAH0730511.1"/>
    <property type="molecule type" value="Genomic_DNA"/>
</dbReference>
<gene>
    <name evidence="13" type="ORF">BINO364_LOCUS15486</name>
</gene>
<keyword evidence="6" id="KW-1133">Transmembrane helix</keyword>
<accession>A0A8J9YJW2</accession>
<comment type="similarity">
    <text evidence="2 12">Belongs to the amiloride-sensitive sodium channel (TC 1.A.6) family.</text>
</comment>
<evidence type="ECO:0000256" key="6">
    <source>
        <dbReference type="ARBA" id="ARBA00022989"/>
    </source>
</evidence>
<dbReference type="Pfam" id="PF00858">
    <property type="entry name" value="ASC"/>
    <property type="match status" value="1"/>
</dbReference>
<dbReference type="PANTHER" id="PTHR11690">
    <property type="entry name" value="AMILORIDE-SENSITIVE SODIUM CHANNEL-RELATED"/>
    <property type="match status" value="1"/>
</dbReference>
<evidence type="ECO:0000313" key="14">
    <source>
        <dbReference type="Proteomes" id="UP000838878"/>
    </source>
</evidence>
<feature type="non-terminal residue" evidence="13">
    <location>
        <position position="332"/>
    </location>
</feature>
<name>A0A8J9YJW2_9NEOP</name>
<keyword evidence="3 12" id="KW-0813">Transport</keyword>
<evidence type="ECO:0000256" key="7">
    <source>
        <dbReference type="ARBA" id="ARBA00023053"/>
    </source>
</evidence>
<sequence>MMGTIKKCVVEATSSILRFLWFILTVAAFAGATYCALNQLTRYISEPVVVSLQRDYRSWTTAFPAVTVCYLERVDGNKAREFISRKWNITEESDQDKYQYYYEFIELIAEVSFRRNLQNFWKYQNDDSVNDIDLLNLALYLHPKYPMETITSDERNVQWVQVMTEEGLCQTFNGQYAQHQKTDNKSWKPLDLMTCHYHSETCYVTISSMTYAARYFIHSPFDIATAISNPTGDVFSGDKLVTDFKVVEIEAADSIEGLTAEQRRCKYPNEWLDKSIKAYSFGLCMMHCRTRLAIMFCGCRPYFHVKGARVCESFRPRGILLRVPNSIRVMKT</sequence>